<feature type="signal peptide" evidence="1">
    <location>
        <begin position="1"/>
        <end position="23"/>
    </location>
</feature>
<dbReference type="Proteomes" id="UP000294003">
    <property type="component" value="Unassembled WGS sequence"/>
</dbReference>
<reference evidence="2 3" key="1">
    <citation type="submission" date="2018-06" db="EMBL/GenBank/DDBJ databases">
        <title>Complete Genomes of Monosporascus.</title>
        <authorList>
            <person name="Robinson A.J."/>
            <person name="Natvig D.O."/>
        </authorList>
    </citation>
    <scope>NUCLEOTIDE SEQUENCE [LARGE SCALE GENOMIC DNA]</scope>
    <source>
        <strain evidence="2 3">CBS 609.92</strain>
    </source>
</reference>
<name>A0ABY0HJZ6_9PEZI</name>
<comment type="caution">
    <text evidence="2">The sequence shown here is derived from an EMBL/GenBank/DDBJ whole genome shotgun (WGS) entry which is preliminary data.</text>
</comment>
<keyword evidence="1" id="KW-0732">Signal</keyword>
<organism evidence="2 3">
    <name type="scientific">Monosporascus cannonballus</name>
    <dbReference type="NCBI Taxonomy" id="155416"/>
    <lineage>
        <taxon>Eukaryota</taxon>
        <taxon>Fungi</taxon>
        <taxon>Dikarya</taxon>
        <taxon>Ascomycota</taxon>
        <taxon>Pezizomycotina</taxon>
        <taxon>Sordariomycetes</taxon>
        <taxon>Xylariomycetidae</taxon>
        <taxon>Xylariales</taxon>
        <taxon>Xylariales incertae sedis</taxon>
        <taxon>Monosporascus</taxon>
    </lineage>
</organism>
<proteinExistence type="predicted"/>
<gene>
    <name evidence="2" type="ORF">DL762_000155</name>
</gene>
<accession>A0ABY0HJZ6</accession>
<protein>
    <recommendedName>
        <fullName evidence="4">AA1-like domain-containing protein</fullName>
    </recommendedName>
</protein>
<sequence>MAARHNGALGLLQVLALVGVSAAFSPPAGHDTPMCAAISENFINFHLQDFEYRVPDPPETARLTFNITHSATRYTSQCEMEGPELAPLAGGSGQEIWIPCGDVSESTGLSGEYCDLKTYVLFERDTARLAINQTWYCDDVTPEYPIAFTGTADYVVADLTCSASGEWHVDKTTSIRRLKFPC</sequence>
<evidence type="ECO:0000313" key="3">
    <source>
        <dbReference type="Proteomes" id="UP000294003"/>
    </source>
</evidence>
<dbReference type="EMBL" id="QJNS01000003">
    <property type="protein sequence ID" value="RYO95272.1"/>
    <property type="molecule type" value="Genomic_DNA"/>
</dbReference>
<feature type="chain" id="PRO_5046445629" description="AA1-like domain-containing protein" evidence="1">
    <location>
        <begin position="24"/>
        <end position="182"/>
    </location>
</feature>
<keyword evidence="3" id="KW-1185">Reference proteome</keyword>
<evidence type="ECO:0008006" key="4">
    <source>
        <dbReference type="Google" id="ProtNLM"/>
    </source>
</evidence>
<evidence type="ECO:0000313" key="2">
    <source>
        <dbReference type="EMBL" id="RYO95272.1"/>
    </source>
</evidence>
<evidence type="ECO:0000256" key="1">
    <source>
        <dbReference type="SAM" id="SignalP"/>
    </source>
</evidence>